<dbReference type="GO" id="GO:0006310">
    <property type="term" value="P:DNA recombination"/>
    <property type="evidence" value="ECO:0007669"/>
    <property type="project" value="InterPro"/>
</dbReference>
<dbReference type="EMBL" id="JAHEWX010000015">
    <property type="protein sequence ID" value="MBT1542451.1"/>
    <property type="molecule type" value="Genomic_DNA"/>
</dbReference>
<evidence type="ECO:0000313" key="1">
    <source>
        <dbReference type="EMBL" id="MBT1542451.1"/>
    </source>
</evidence>
<dbReference type="InterPro" id="IPR036614">
    <property type="entry name" value="RusA-like_sf"/>
</dbReference>
<accession>A0A9Q2ZL26</accession>
<sequence>MIKIATFTVDGNPRPKERPRFGRGRGYTTEATKAAEALVASSFRSNLGIRHTIETPTTAPLRVRLRFFRDSRHRVDLDNLSKIPLDALNNLAWADDSQIVSLIASKHVDLDRPRTEVEIWTVGDSS</sequence>
<dbReference type="EC" id="3.1.22.4" evidence="1"/>
<dbReference type="AlphaFoldDB" id="A0A9Q2ZL26"/>
<dbReference type="Proteomes" id="UP000709437">
    <property type="component" value="Unassembled WGS sequence"/>
</dbReference>
<dbReference type="Gene3D" id="3.30.1330.70">
    <property type="entry name" value="Holliday junction resolvase RusA"/>
    <property type="match status" value="1"/>
</dbReference>
<dbReference type="Pfam" id="PF05866">
    <property type="entry name" value="RusA"/>
    <property type="match status" value="1"/>
</dbReference>
<organism evidence="1 2">
    <name type="scientific">Curtobacterium flaccumfaciens pv. flaccumfaciens</name>
    <dbReference type="NCBI Taxonomy" id="138532"/>
    <lineage>
        <taxon>Bacteria</taxon>
        <taxon>Bacillati</taxon>
        <taxon>Actinomycetota</taxon>
        <taxon>Actinomycetes</taxon>
        <taxon>Micrococcales</taxon>
        <taxon>Microbacteriaceae</taxon>
        <taxon>Curtobacterium</taxon>
    </lineage>
</organism>
<dbReference type="GO" id="GO:0000287">
    <property type="term" value="F:magnesium ion binding"/>
    <property type="evidence" value="ECO:0007669"/>
    <property type="project" value="InterPro"/>
</dbReference>
<dbReference type="InterPro" id="IPR008822">
    <property type="entry name" value="Endonuclease_RusA-like"/>
</dbReference>
<proteinExistence type="predicted"/>
<evidence type="ECO:0000313" key="2">
    <source>
        <dbReference type="Proteomes" id="UP000709437"/>
    </source>
</evidence>
<protein>
    <submittedName>
        <fullName evidence="1">RusA family crossover junction endodeoxyribonuclease</fullName>
        <ecNumber evidence="1">3.1.22.4</ecNumber>
    </submittedName>
</protein>
<dbReference type="SUPFAM" id="SSF103084">
    <property type="entry name" value="Holliday junction resolvase RusA"/>
    <property type="match status" value="1"/>
</dbReference>
<name>A0A9Q2ZL26_9MICO</name>
<reference evidence="1" key="1">
    <citation type="submission" date="2021-05" db="EMBL/GenBank/DDBJ databases">
        <title>Whole genome sequence of Curtobacterium flaccumfaciens pv. flaccumfaciens strain CFBP 3417.</title>
        <authorList>
            <person name="Osdaghi E."/>
            <person name="Taghouti G."/>
            <person name="Portier P."/>
            <person name="Fazliarab A."/>
            <person name="Taghavi S.M."/>
            <person name="Briand M."/>
            <person name="Le-Saux M."/>
            <person name="Jacques M.-A."/>
        </authorList>
    </citation>
    <scope>NUCLEOTIDE SEQUENCE</scope>
    <source>
        <strain evidence="1">CFBP 3417</strain>
    </source>
</reference>
<gene>
    <name evidence="1" type="ORF">KK103_11815</name>
</gene>
<keyword evidence="1" id="KW-0378">Hydrolase</keyword>
<dbReference type="RefSeq" id="WP_214563245.1">
    <property type="nucleotide sequence ID" value="NZ_JAHEWX010000015.1"/>
</dbReference>
<dbReference type="GO" id="GO:0006281">
    <property type="term" value="P:DNA repair"/>
    <property type="evidence" value="ECO:0007669"/>
    <property type="project" value="InterPro"/>
</dbReference>
<comment type="caution">
    <text evidence="1">The sequence shown here is derived from an EMBL/GenBank/DDBJ whole genome shotgun (WGS) entry which is preliminary data.</text>
</comment>
<dbReference type="GO" id="GO:0016787">
    <property type="term" value="F:hydrolase activity"/>
    <property type="evidence" value="ECO:0007669"/>
    <property type="project" value="UniProtKB-KW"/>
</dbReference>